<dbReference type="Gene3D" id="3.20.20.370">
    <property type="entry name" value="Glycoside hydrolase/deacetylase"/>
    <property type="match status" value="1"/>
</dbReference>
<evidence type="ECO:0000313" key="4">
    <source>
        <dbReference type="EMBL" id="ACV63802.1"/>
    </source>
</evidence>
<evidence type="ECO:0000256" key="2">
    <source>
        <dbReference type="ARBA" id="ARBA00022729"/>
    </source>
</evidence>
<protein>
    <submittedName>
        <fullName evidence="4">Polysaccharide deacetylase</fullName>
    </submittedName>
</protein>
<feature type="domain" description="NodB homology" evidence="3">
    <location>
        <begin position="101"/>
        <end position="282"/>
    </location>
</feature>
<sequence length="282" mass="32314">MKKRFLAMALLAVLVLSGGAIWHYCHSDIIPIETGIKVMKGVPVLMYHKVNPDSGAGGFGLRVTPENFDWQMHYLKKNGYRSISLGDMLDSFQHKKALPKKPVIITFDDGYQDNYRYAYPILKKYNYTATIFVVAGLIGKTNEFDVKKHLQPENKMMDWSEIISLDNAGITIGSHTLTHPHLTGLSDAEARQEIMVSKKVLEAKLGREVQFFCYPYGEYNESMVRLVKEAGYRAATTTKQGLNYQNTDAYLLKRIRIMGKYNHEKFIEELHKWDYTGESKEL</sequence>
<evidence type="ECO:0000259" key="3">
    <source>
        <dbReference type="PROSITE" id="PS51677"/>
    </source>
</evidence>
<keyword evidence="5" id="KW-1185">Reference proteome</keyword>
<gene>
    <name evidence="4" type="ordered locus">Dtox_3050</name>
</gene>
<dbReference type="HOGENOM" id="CLU_030024_3_3_9"/>
<dbReference type="PROSITE" id="PS51677">
    <property type="entry name" value="NODB"/>
    <property type="match status" value="1"/>
</dbReference>
<dbReference type="PANTHER" id="PTHR34216">
    <property type="match status" value="1"/>
</dbReference>
<name>C8W3L6_DESAS</name>
<organism evidence="4 5">
    <name type="scientific">Desulfofarcimen acetoxidans (strain ATCC 49208 / DSM 771 / KCTC 5769 / VKM B-1644 / 5575)</name>
    <name type="common">Desulfotomaculum acetoxidans</name>
    <dbReference type="NCBI Taxonomy" id="485916"/>
    <lineage>
        <taxon>Bacteria</taxon>
        <taxon>Bacillati</taxon>
        <taxon>Bacillota</taxon>
        <taxon>Clostridia</taxon>
        <taxon>Eubacteriales</taxon>
        <taxon>Peptococcaceae</taxon>
        <taxon>Desulfofarcimen</taxon>
    </lineage>
</organism>
<dbReference type="SUPFAM" id="SSF88713">
    <property type="entry name" value="Glycoside hydrolase/deacetylase"/>
    <property type="match status" value="1"/>
</dbReference>
<evidence type="ECO:0000313" key="5">
    <source>
        <dbReference type="Proteomes" id="UP000002217"/>
    </source>
</evidence>
<keyword evidence="2" id="KW-0732">Signal</keyword>
<dbReference type="AlphaFoldDB" id="C8W3L6"/>
<reference evidence="4 5" key="1">
    <citation type="journal article" date="2009" name="Stand. Genomic Sci.">
        <title>Complete genome sequence of Desulfotomaculum acetoxidans type strain (5575).</title>
        <authorList>
            <person name="Spring S."/>
            <person name="Lapidus A."/>
            <person name="Schroder M."/>
            <person name="Gleim D."/>
            <person name="Sims D."/>
            <person name="Meincke L."/>
            <person name="Glavina Del Rio T."/>
            <person name="Tice H."/>
            <person name="Copeland A."/>
            <person name="Cheng J.F."/>
            <person name="Lucas S."/>
            <person name="Chen F."/>
            <person name="Nolan M."/>
            <person name="Bruce D."/>
            <person name="Goodwin L."/>
            <person name="Pitluck S."/>
            <person name="Ivanova N."/>
            <person name="Mavromatis K."/>
            <person name="Mikhailova N."/>
            <person name="Pati A."/>
            <person name="Chen A."/>
            <person name="Palaniappan K."/>
            <person name="Land M."/>
            <person name="Hauser L."/>
            <person name="Chang Y.J."/>
            <person name="Jeffries C.D."/>
            <person name="Chain P."/>
            <person name="Saunders E."/>
            <person name="Brettin T."/>
            <person name="Detter J.C."/>
            <person name="Goker M."/>
            <person name="Bristow J."/>
            <person name="Eisen J.A."/>
            <person name="Markowitz V."/>
            <person name="Hugenholtz P."/>
            <person name="Kyrpides N.C."/>
            <person name="Klenk H.P."/>
            <person name="Han C."/>
        </authorList>
    </citation>
    <scope>NUCLEOTIDE SEQUENCE [LARGE SCALE GENOMIC DNA]</scope>
    <source>
        <strain evidence="5">ATCC 49208 / DSM 771 / VKM B-1644</strain>
    </source>
</reference>
<dbReference type="InterPro" id="IPR011330">
    <property type="entry name" value="Glyco_hydro/deAcase_b/a-brl"/>
</dbReference>
<dbReference type="InterPro" id="IPR051398">
    <property type="entry name" value="Polysacch_Deacetylase"/>
</dbReference>
<accession>C8W3L6</accession>
<dbReference type="InterPro" id="IPR002509">
    <property type="entry name" value="NODB_dom"/>
</dbReference>
<proteinExistence type="predicted"/>
<dbReference type="Pfam" id="PF01522">
    <property type="entry name" value="Polysacc_deac_1"/>
    <property type="match status" value="1"/>
</dbReference>
<evidence type="ECO:0000256" key="1">
    <source>
        <dbReference type="ARBA" id="ARBA00004613"/>
    </source>
</evidence>
<dbReference type="CDD" id="cd10918">
    <property type="entry name" value="CE4_NodB_like_5s_6s"/>
    <property type="match status" value="1"/>
</dbReference>
<dbReference type="KEGG" id="dae:Dtox_3050"/>
<comment type="subcellular location">
    <subcellularLocation>
        <location evidence="1">Secreted</location>
    </subcellularLocation>
</comment>
<dbReference type="PANTHER" id="PTHR34216:SF3">
    <property type="entry name" value="POLY-BETA-1,6-N-ACETYL-D-GLUCOSAMINE N-DEACETYLASE"/>
    <property type="match status" value="1"/>
</dbReference>
<dbReference type="eggNOG" id="COG0726">
    <property type="taxonomic scope" value="Bacteria"/>
</dbReference>
<dbReference type="GO" id="GO:0016810">
    <property type="term" value="F:hydrolase activity, acting on carbon-nitrogen (but not peptide) bonds"/>
    <property type="evidence" value="ECO:0007669"/>
    <property type="project" value="InterPro"/>
</dbReference>
<dbReference type="Proteomes" id="UP000002217">
    <property type="component" value="Chromosome"/>
</dbReference>
<dbReference type="RefSeq" id="WP_015758494.1">
    <property type="nucleotide sequence ID" value="NC_013216.1"/>
</dbReference>
<dbReference type="EMBL" id="CP001720">
    <property type="protein sequence ID" value="ACV63802.1"/>
    <property type="molecule type" value="Genomic_DNA"/>
</dbReference>
<dbReference type="GO" id="GO:0005576">
    <property type="term" value="C:extracellular region"/>
    <property type="evidence" value="ECO:0007669"/>
    <property type="project" value="UniProtKB-SubCell"/>
</dbReference>
<dbReference type="STRING" id="485916.Dtox_3050"/>
<dbReference type="GO" id="GO:0005975">
    <property type="term" value="P:carbohydrate metabolic process"/>
    <property type="evidence" value="ECO:0007669"/>
    <property type="project" value="InterPro"/>
</dbReference>